<dbReference type="AlphaFoldDB" id="A0A853FBL7"/>
<dbReference type="Proteomes" id="UP000580517">
    <property type="component" value="Unassembled WGS sequence"/>
</dbReference>
<name>A0A853FBL7_9BURK</name>
<reference evidence="1 2" key="1">
    <citation type="submission" date="2020-07" db="EMBL/GenBank/DDBJ databases">
        <title>Taxonomic revisions and descriptions of new bacterial species based on genomic comparisons in the high-G+C-content subgroup of the family Alcaligenaceae.</title>
        <authorList>
            <person name="Szabo A."/>
            <person name="Felfoldi T."/>
        </authorList>
    </citation>
    <scope>NUCLEOTIDE SEQUENCE [LARGE SCALE GENOMIC DNA]</scope>
    <source>
        <strain evidence="1 2">DSM 25264</strain>
    </source>
</reference>
<sequence>MRYGKFVGELNKGIEGRIVAYDYQNEGCVLHLNDGCTKVTVAESVIDGQKDEALSALRSRIRAQDWGSRDMALVLKGGHLVFERHRELA</sequence>
<gene>
    <name evidence="1" type="ORF">H0A68_01165</name>
</gene>
<proteinExistence type="predicted"/>
<dbReference type="RefSeq" id="WP_129967343.1">
    <property type="nucleotide sequence ID" value="NZ_JACCEW010000001.1"/>
</dbReference>
<dbReference type="OrthoDB" id="8689820at2"/>
<evidence type="ECO:0000313" key="2">
    <source>
        <dbReference type="Proteomes" id="UP000580517"/>
    </source>
</evidence>
<accession>A0A853FBL7</accession>
<dbReference type="EMBL" id="JACCEW010000001">
    <property type="protein sequence ID" value="NYT35466.1"/>
    <property type="molecule type" value="Genomic_DNA"/>
</dbReference>
<protein>
    <submittedName>
        <fullName evidence="1">Uncharacterized protein</fullName>
    </submittedName>
</protein>
<keyword evidence="2" id="KW-1185">Reference proteome</keyword>
<organism evidence="1 2">
    <name type="scientific">Allopusillimonas soli</name>
    <dbReference type="NCBI Taxonomy" id="659016"/>
    <lineage>
        <taxon>Bacteria</taxon>
        <taxon>Pseudomonadati</taxon>
        <taxon>Pseudomonadota</taxon>
        <taxon>Betaproteobacteria</taxon>
        <taxon>Burkholderiales</taxon>
        <taxon>Alcaligenaceae</taxon>
        <taxon>Allopusillimonas</taxon>
    </lineage>
</organism>
<evidence type="ECO:0000313" key="1">
    <source>
        <dbReference type="EMBL" id="NYT35466.1"/>
    </source>
</evidence>
<comment type="caution">
    <text evidence="1">The sequence shown here is derived from an EMBL/GenBank/DDBJ whole genome shotgun (WGS) entry which is preliminary data.</text>
</comment>